<sequence>MLLRRFILSALFVSASTATPAQSQDSAEASPVPALSSEHAMLPGYRLVWSDEFSTNGLPDPARWNYDTHRNRQGWYNDELQYYAAGRLENSRIENGHLIIEAHAERLERRHFPDWGRQRYTSARLYTKGVQAWTYGFFEVRAKLPCAVGSWPAIWLLPEESPDPWPISGEIDIMEHVGHVPGEINQSVHTEAYNHIQNTHRTAKFMVPDACETMHRYQLLWTADFVLAGIDDQPKFMFRRSGNDRSRWPFDQPMHLLLNVAVGGSWGGQQGVDNAAFPARFEIDYVRVYQPDPATTAPATPAVGGR</sequence>
<reference evidence="4 5" key="1">
    <citation type="submission" date="2020-01" db="EMBL/GenBank/DDBJ databases">
        <title>Sphingomonas sp. strain CSW-10.</title>
        <authorList>
            <person name="Chen W.-M."/>
        </authorList>
    </citation>
    <scope>NUCLEOTIDE SEQUENCE [LARGE SCALE GENOMIC DNA]</scope>
    <source>
        <strain evidence="4 5">CSW-10</strain>
    </source>
</reference>
<dbReference type="InterPro" id="IPR000757">
    <property type="entry name" value="Beta-glucanase-like"/>
</dbReference>
<dbReference type="InterPro" id="IPR013320">
    <property type="entry name" value="ConA-like_dom_sf"/>
</dbReference>
<protein>
    <submittedName>
        <fullName evidence="4">Glycoside hydrolase family 16 protein</fullName>
    </submittedName>
</protein>
<dbReference type="InterPro" id="IPR050546">
    <property type="entry name" value="Glycosyl_Hydrlase_16"/>
</dbReference>
<feature type="domain" description="GH16" evidence="3">
    <location>
        <begin position="25"/>
        <end position="294"/>
    </location>
</feature>
<feature type="chain" id="PRO_5026723922" evidence="2">
    <location>
        <begin position="24"/>
        <end position="306"/>
    </location>
</feature>
<evidence type="ECO:0000256" key="2">
    <source>
        <dbReference type="SAM" id="SignalP"/>
    </source>
</evidence>
<evidence type="ECO:0000313" key="4">
    <source>
        <dbReference type="EMBL" id="QJQ32603.1"/>
    </source>
</evidence>
<proteinExistence type="inferred from homology"/>
<keyword evidence="4" id="KW-0378">Hydrolase</keyword>
<keyword evidence="5" id="KW-1185">Reference proteome</keyword>
<dbReference type="EMBL" id="CP053015">
    <property type="protein sequence ID" value="QJQ32603.1"/>
    <property type="molecule type" value="Genomic_DNA"/>
</dbReference>
<dbReference type="AlphaFoldDB" id="A0A6M4AU45"/>
<dbReference type="GO" id="GO:0005975">
    <property type="term" value="P:carbohydrate metabolic process"/>
    <property type="evidence" value="ECO:0007669"/>
    <property type="project" value="InterPro"/>
</dbReference>
<evidence type="ECO:0000259" key="3">
    <source>
        <dbReference type="PROSITE" id="PS51762"/>
    </source>
</evidence>
<evidence type="ECO:0000313" key="5">
    <source>
        <dbReference type="Proteomes" id="UP000503018"/>
    </source>
</evidence>
<dbReference type="CDD" id="cd08023">
    <property type="entry name" value="GH16_laminarinase_like"/>
    <property type="match status" value="1"/>
</dbReference>
<dbReference type="Pfam" id="PF00722">
    <property type="entry name" value="Glyco_hydro_16"/>
    <property type="match status" value="1"/>
</dbReference>
<feature type="signal peptide" evidence="2">
    <location>
        <begin position="1"/>
        <end position="23"/>
    </location>
</feature>
<dbReference type="PANTHER" id="PTHR10963:SF55">
    <property type="entry name" value="GLYCOSIDE HYDROLASE FAMILY 16 PROTEIN"/>
    <property type="match status" value="1"/>
</dbReference>
<accession>A0A6M4AU45</accession>
<dbReference type="PROSITE" id="PS51762">
    <property type="entry name" value="GH16_2"/>
    <property type="match status" value="1"/>
</dbReference>
<dbReference type="Proteomes" id="UP000503018">
    <property type="component" value="Chromosome"/>
</dbReference>
<comment type="similarity">
    <text evidence="1">Belongs to the glycosyl hydrolase 16 family.</text>
</comment>
<keyword evidence="2" id="KW-0732">Signal</keyword>
<evidence type="ECO:0000256" key="1">
    <source>
        <dbReference type="ARBA" id="ARBA00006865"/>
    </source>
</evidence>
<dbReference type="GO" id="GO:0004553">
    <property type="term" value="F:hydrolase activity, hydrolyzing O-glycosyl compounds"/>
    <property type="evidence" value="ECO:0007669"/>
    <property type="project" value="InterPro"/>
</dbReference>
<organism evidence="4 5">
    <name type="scientific">Sphingomonas lacunae</name>
    <dbReference type="NCBI Taxonomy" id="2698828"/>
    <lineage>
        <taxon>Bacteria</taxon>
        <taxon>Pseudomonadati</taxon>
        <taxon>Pseudomonadota</taxon>
        <taxon>Alphaproteobacteria</taxon>
        <taxon>Sphingomonadales</taxon>
        <taxon>Sphingomonadaceae</taxon>
        <taxon>Sphingomonas</taxon>
    </lineage>
</organism>
<dbReference type="KEGG" id="slan:GV829_09170"/>
<dbReference type="Gene3D" id="2.60.120.200">
    <property type="match status" value="1"/>
</dbReference>
<dbReference type="PANTHER" id="PTHR10963">
    <property type="entry name" value="GLYCOSYL HYDROLASE-RELATED"/>
    <property type="match status" value="1"/>
</dbReference>
<gene>
    <name evidence="4" type="ORF">GV829_09170</name>
</gene>
<name>A0A6M4AU45_9SPHN</name>
<dbReference type="SUPFAM" id="SSF49899">
    <property type="entry name" value="Concanavalin A-like lectins/glucanases"/>
    <property type="match status" value="1"/>
</dbReference>